<organism evidence="2 3">
    <name type="scientific">Donghicola mangrovi</name>
    <dbReference type="NCBI Taxonomy" id="2729614"/>
    <lineage>
        <taxon>Bacteria</taxon>
        <taxon>Pseudomonadati</taxon>
        <taxon>Pseudomonadota</taxon>
        <taxon>Alphaproteobacteria</taxon>
        <taxon>Rhodobacterales</taxon>
        <taxon>Roseobacteraceae</taxon>
        <taxon>Donghicola</taxon>
    </lineage>
</organism>
<comment type="caution">
    <text evidence="2">The sequence shown here is derived from an EMBL/GenBank/DDBJ whole genome shotgun (WGS) entry which is preliminary data.</text>
</comment>
<gene>
    <name evidence="2" type="ORF">HJ526_19200</name>
</gene>
<evidence type="ECO:0000313" key="2">
    <source>
        <dbReference type="EMBL" id="NVO29546.1"/>
    </source>
</evidence>
<accession>A0ABX2PJ42</accession>
<reference evidence="2 3" key="1">
    <citation type="submission" date="2020-04" db="EMBL/GenBank/DDBJ databases">
        <title>Donghicola sp., a member of the Rhodobacteraceae family isolated from mangrove forest in Thailand.</title>
        <authorList>
            <person name="Charoenyingcharoen P."/>
            <person name="Yukphan P."/>
        </authorList>
    </citation>
    <scope>NUCLEOTIDE SEQUENCE [LARGE SCALE GENOMIC DNA]</scope>
    <source>
        <strain evidence="2 3">C2-DW-16</strain>
    </source>
</reference>
<protein>
    <recommendedName>
        <fullName evidence="4">Replication protein</fullName>
    </recommendedName>
</protein>
<evidence type="ECO:0000256" key="1">
    <source>
        <dbReference type="SAM" id="MobiDB-lite"/>
    </source>
</evidence>
<feature type="region of interest" description="Disordered" evidence="1">
    <location>
        <begin position="311"/>
        <end position="358"/>
    </location>
</feature>
<evidence type="ECO:0008006" key="4">
    <source>
        <dbReference type="Google" id="ProtNLM"/>
    </source>
</evidence>
<keyword evidence="3" id="KW-1185">Reference proteome</keyword>
<dbReference type="Proteomes" id="UP000523601">
    <property type="component" value="Unassembled WGS sequence"/>
</dbReference>
<name>A0ABX2PJ42_9RHOB</name>
<proteinExistence type="predicted"/>
<evidence type="ECO:0000313" key="3">
    <source>
        <dbReference type="Proteomes" id="UP000523601"/>
    </source>
</evidence>
<sequence>MMTLTARHSRDMSLQDFWDALGTAEQELKRSRAWKRLTGKATKTRPDGLMRRGGFAKAIEVTQSNRSGWHPHAHIICLLDTSEERAIAAIEELRDEWLHQLNRVGLDGTSAAARRHAFDVQGAAEAGNYIAKWGAAEELTGGAKKEGRKGGRSMWQLLRDARTADTSQARKQAEDLWYEAVRVMTGVHQLRMSPAFRALVEEERERTASEDEQQPEAVEVWRCGLVRHDPTWEHVRWKRLRAIEAAEKAGIAGARDAVRDVVTSPVFDADHLRDLEDIDVIDDEGGIAERLAGSISEPSCVAPEAHAGAVARSAISSKKTEPRPAKLAAERPRVSAGSECPAGPRGAASGGRRRRLLG</sequence>
<dbReference type="EMBL" id="JABCJD010000023">
    <property type="protein sequence ID" value="NVO29546.1"/>
    <property type="molecule type" value="Genomic_DNA"/>
</dbReference>
<feature type="compositionally biased region" description="Basic and acidic residues" evidence="1">
    <location>
        <begin position="318"/>
        <end position="333"/>
    </location>
</feature>